<comment type="catalytic activity">
    <reaction evidence="3">
        <text>[protein]-peptidylproline (omega=180) = [protein]-peptidylproline (omega=0)</text>
        <dbReference type="Rhea" id="RHEA:16237"/>
        <dbReference type="Rhea" id="RHEA-COMP:10747"/>
        <dbReference type="Rhea" id="RHEA-COMP:10748"/>
        <dbReference type="ChEBI" id="CHEBI:83833"/>
        <dbReference type="ChEBI" id="CHEBI:83834"/>
        <dbReference type="EC" id="5.2.1.8"/>
    </reaction>
</comment>
<evidence type="ECO:0000256" key="2">
    <source>
        <dbReference type="ARBA" id="ARBA00023235"/>
    </source>
</evidence>
<dbReference type="PANTHER" id="PTHR45625:SF4">
    <property type="entry name" value="PEPTIDYLPROLYL ISOMERASE DOMAIN AND WD REPEAT-CONTAINING PROTEIN 1"/>
    <property type="match status" value="1"/>
</dbReference>
<keyword evidence="1 3" id="KW-0697">Rotamase</keyword>
<dbReference type="GO" id="GO:0003755">
    <property type="term" value="F:peptidyl-prolyl cis-trans isomerase activity"/>
    <property type="evidence" value="ECO:0007669"/>
    <property type="project" value="UniProtKB-UniRule"/>
</dbReference>
<evidence type="ECO:0000313" key="8">
    <source>
        <dbReference type="Proteomes" id="UP000034894"/>
    </source>
</evidence>
<dbReference type="STRING" id="1618443.UV73_C0003G0135"/>
<evidence type="ECO:0000259" key="6">
    <source>
        <dbReference type="PROSITE" id="PS50072"/>
    </source>
</evidence>
<evidence type="ECO:0000313" key="7">
    <source>
        <dbReference type="EMBL" id="KKS98193.1"/>
    </source>
</evidence>
<protein>
    <recommendedName>
        <fullName evidence="3">Peptidyl-prolyl cis-trans isomerase</fullName>
        <shortName evidence="3">PPIase</shortName>
        <ecNumber evidence="3">5.2.1.8</ecNumber>
    </recommendedName>
</protein>
<dbReference type="SUPFAM" id="SSF50891">
    <property type="entry name" value="Cyclophilin-like"/>
    <property type="match status" value="1"/>
</dbReference>
<comment type="caution">
    <text evidence="7">The sequence shown here is derived from an EMBL/GenBank/DDBJ whole genome shotgun (WGS) entry which is preliminary data.</text>
</comment>
<dbReference type="GO" id="GO:0006457">
    <property type="term" value="P:protein folding"/>
    <property type="evidence" value="ECO:0007669"/>
    <property type="project" value="InterPro"/>
</dbReference>
<dbReference type="PANTHER" id="PTHR45625">
    <property type="entry name" value="PEPTIDYL-PROLYL CIS-TRANS ISOMERASE-RELATED"/>
    <property type="match status" value="1"/>
</dbReference>
<feature type="transmembrane region" description="Helical" evidence="5">
    <location>
        <begin position="12"/>
        <end position="30"/>
    </location>
</feature>
<keyword evidence="5" id="KW-1133">Transmembrane helix</keyword>
<comment type="function">
    <text evidence="3">PPIases accelerate the folding of proteins. It catalyzes the cis-trans isomerization of proline imidic peptide bonds in oligopeptides.</text>
</comment>
<accession>A0A0G1GHC9</accession>
<dbReference type="PRINTS" id="PR00153">
    <property type="entry name" value="CSAPPISMRASE"/>
</dbReference>
<evidence type="ECO:0000256" key="4">
    <source>
        <dbReference type="SAM" id="MobiDB-lite"/>
    </source>
</evidence>
<evidence type="ECO:0000256" key="1">
    <source>
        <dbReference type="ARBA" id="ARBA00023110"/>
    </source>
</evidence>
<sequence>MEKSNPKLKNYFLYLFGIALAALVLIMLFSKNPSSTTAPDESGQPSPETSGQYPAPPVNSLKADGKYQAVIATDEGEITVDLFSEETPVTVNNFVFLSREGFYDGTIFHRVIADFMIQGGDPNGDGSGGPGYIFNDEKITLDYERGMVAMANRGPNTNGSQFFIMHKDYELPKDYVIFGQVTKGMETVDKIATVETTDTGSGEKSTPVAPVKVNKVTITES</sequence>
<dbReference type="EC" id="5.2.1.8" evidence="3"/>
<dbReference type="Gene3D" id="2.40.100.10">
    <property type="entry name" value="Cyclophilin-like"/>
    <property type="match status" value="1"/>
</dbReference>
<dbReference type="InterPro" id="IPR044666">
    <property type="entry name" value="Cyclophilin_A-like"/>
</dbReference>
<dbReference type="AlphaFoldDB" id="A0A0G1GHC9"/>
<dbReference type="PATRIC" id="fig|1618443.3.peg.582"/>
<dbReference type="InterPro" id="IPR020892">
    <property type="entry name" value="Cyclophilin-type_PPIase_CS"/>
</dbReference>
<evidence type="ECO:0000256" key="5">
    <source>
        <dbReference type="SAM" id="Phobius"/>
    </source>
</evidence>
<dbReference type="PROSITE" id="PS00170">
    <property type="entry name" value="CSA_PPIASE_1"/>
    <property type="match status" value="1"/>
</dbReference>
<dbReference type="PROSITE" id="PS50072">
    <property type="entry name" value="CSA_PPIASE_2"/>
    <property type="match status" value="1"/>
</dbReference>
<feature type="compositionally biased region" description="Polar residues" evidence="4">
    <location>
        <begin position="35"/>
        <end position="52"/>
    </location>
</feature>
<dbReference type="CDD" id="cd00317">
    <property type="entry name" value="cyclophilin"/>
    <property type="match status" value="1"/>
</dbReference>
<organism evidence="7 8">
    <name type="scientific">Candidatus Gottesmanbacteria bacterium GW2011_GWA2_43_14</name>
    <dbReference type="NCBI Taxonomy" id="1618443"/>
    <lineage>
        <taxon>Bacteria</taxon>
        <taxon>Candidatus Gottesmaniibacteriota</taxon>
    </lineage>
</organism>
<reference evidence="7 8" key="1">
    <citation type="journal article" date="2015" name="Nature">
        <title>rRNA introns, odd ribosomes, and small enigmatic genomes across a large radiation of phyla.</title>
        <authorList>
            <person name="Brown C.T."/>
            <person name="Hug L.A."/>
            <person name="Thomas B.C."/>
            <person name="Sharon I."/>
            <person name="Castelle C.J."/>
            <person name="Singh A."/>
            <person name="Wilkins M.J."/>
            <person name="Williams K.H."/>
            <person name="Banfield J.F."/>
        </authorList>
    </citation>
    <scope>NUCLEOTIDE SEQUENCE [LARGE SCALE GENOMIC DNA]</scope>
</reference>
<keyword evidence="5" id="KW-0812">Transmembrane</keyword>
<comment type="similarity">
    <text evidence="3">Belongs to the cyclophilin-type PPIase family.</text>
</comment>
<dbReference type="Proteomes" id="UP000034894">
    <property type="component" value="Unassembled WGS sequence"/>
</dbReference>
<gene>
    <name evidence="7" type="ORF">UV73_C0003G0135</name>
</gene>
<evidence type="ECO:0000256" key="3">
    <source>
        <dbReference type="RuleBase" id="RU363019"/>
    </source>
</evidence>
<dbReference type="EMBL" id="LCFP01000003">
    <property type="protein sequence ID" value="KKS98193.1"/>
    <property type="molecule type" value="Genomic_DNA"/>
</dbReference>
<dbReference type="InterPro" id="IPR002130">
    <property type="entry name" value="Cyclophilin-type_PPIase_dom"/>
</dbReference>
<name>A0A0G1GHC9_9BACT</name>
<keyword evidence="2 3" id="KW-0413">Isomerase</keyword>
<proteinExistence type="inferred from homology"/>
<keyword evidence="5" id="KW-0472">Membrane</keyword>
<feature type="region of interest" description="Disordered" evidence="4">
    <location>
        <begin position="35"/>
        <end position="59"/>
    </location>
</feature>
<dbReference type="Pfam" id="PF00160">
    <property type="entry name" value="Pro_isomerase"/>
    <property type="match status" value="1"/>
</dbReference>
<dbReference type="InterPro" id="IPR029000">
    <property type="entry name" value="Cyclophilin-like_dom_sf"/>
</dbReference>
<feature type="domain" description="PPIase cyclophilin-type" evidence="6">
    <location>
        <begin position="76"/>
        <end position="218"/>
    </location>
</feature>